<feature type="region of interest" description="Disordered" evidence="1">
    <location>
        <begin position="209"/>
        <end position="228"/>
    </location>
</feature>
<dbReference type="EMBL" id="JAEHOC010000005">
    <property type="protein sequence ID" value="KAG2441502.1"/>
    <property type="molecule type" value="Genomic_DNA"/>
</dbReference>
<dbReference type="InterPro" id="IPR029062">
    <property type="entry name" value="Class_I_gatase-like"/>
</dbReference>
<sequence length="554" mass="56968">MGEGLQVATVGEQPEDLLAGVVEWPSAYVIPAQVRSDSSAWGDSPYIEAEDLSSDDRLDALRNYVHAGGNLLVLAGGGDGDLGLSVVAAVLDAPIGCERAEALPGLTLGQSTTSPHVPYLPGLESIELDQEAADSQALLACDNMAGAAPWFEGWDDAAGRPLTAALVWTYGAGRVTWLGAGLDSESSAAAWLPVIKSAVSATPIPVADPVRPKASPSPSPSPGEGVADGPIAMYGGGYGYGGYGGYYGSTPSPSMSYPSPAPSYGPYGAYPSPAPTYSPVVSYPPPAVTESPSPEPEPEPKPAASPAPEPQPTPTPEDEPSPSPEREPTPSPEDEPSPSPEPKPSPSPEVEPSPAPKPEPEPKPSPSPEVEPSPAPKPKPSPSPEVEPSPAPKPEPSPEPKPSPRPEPSPDPSPSPSPSPPLPVKSSPPPVEPRGRKGLGAQPAGCYKTTGVPIPEGNAGTPKAFDPLACAALAHGNGDFVYVGFAEGYKCYGYKKQSLPNDNTKSSACSACQNNKYETDMCGGSGAMSMYSLQELFPAYPPPSDYTPPPQEQS</sequence>
<name>A0A835T9P8_CHLIN</name>
<gene>
    <name evidence="2" type="ORF">HXX76_003124</name>
</gene>
<feature type="compositionally biased region" description="Pro residues" evidence="1">
    <location>
        <begin position="301"/>
        <end position="315"/>
    </location>
</feature>
<feature type="compositionally biased region" description="Pro residues" evidence="1">
    <location>
        <begin position="276"/>
        <end position="287"/>
    </location>
</feature>
<accession>A0A835T9P8</accession>
<keyword evidence="3" id="KW-1185">Reference proteome</keyword>
<feature type="compositionally biased region" description="Pro residues" evidence="1">
    <location>
        <begin position="405"/>
        <end position="432"/>
    </location>
</feature>
<feature type="compositionally biased region" description="Pro residues" evidence="1">
    <location>
        <begin position="337"/>
        <end position="395"/>
    </location>
</feature>
<dbReference type="SUPFAM" id="SSF52317">
    <property type="entry name" value="Class I glutamine amidotransferase-like"/>
    <property type="match status" value="1"/>
</dbReference>
<comment type="caution">
    <text evidence="2">The sequence shown here is derived from an EMBL/GenBank/DDBJ whole genome shotgun (WGS) entry which is preliminary data.</text>
</comment>
<dbReference type="Gene3D" id="3.40.50.880">
    <property type="match status" value="1"/>
</dbReference>
<dbReference type="Proteomes" id="UP000650467">
    <property type="component" value="Unassembled WGS sequence"/>
</dbReference>
<dbReference type="OrthoDB" id="10518259at2759"/>
<evidence type="ECO:0000256" key="1">
    <source>
        <dbReference type="SAM" id="MobiDB-lite"/>
    </source>
</evidence>
<evidence type="ECO:0000313" key="2">
    <source>
        <dbReference type="EMBL" id="KAG2441502.1"/>
    </source>
</evidence>
<protein>
    <submittedName>
        <fullName evidence="2">Uncharacterized protein</fullName>
    </submittedName>
</protein>
<feature type="region of interest" description="Disordered" evidence="1">
    <location>
        <begin position="276"/>
        <end position="450"/>
    </location>
</feature>
<organism evidence="2 3">
    <name type="scientific">Chlamydomonas incerta</name>
    <dbReference type="NCBI Taxonomy" id="51695"/>
    <lineage>
        <taxon>Eukaryota</taxon>
        <taxon>Viridiplantae</taxon>
        <taxon>Chlorophyta</taxon>
        <taxon>core chlorophytes</taxon>
        <taxon>Chlorophyceae</taxon>
        <taxon>CS clade</taxon>
        <taxon>Chlamydomonadales</taxon>
        <taxon>Chlamydomonadaceae</taxon>
        <taxon>Chlamydomonas</taxon>
    </lineage>
</organism>
<proteinExistence type="predicted"/>
<evidence type="ECO:0000313" key="3">
    <source>
        <dbReference type="Proteomes" id="UP000650467"/>
    </source>
</evidence>
<dbReference type="AlphaFoldDB" id="A0A835T9P8"/>
<reference evidence="2" key="1">
    <citation type="journal article" date="2020" name="bioRxiv">
        <title>Comparative genomics of Chlamydomonas.</title>
        <authorList>
            <person name="Craig R.J."/>
            <person name="Hasan A.R."/>
            <person name="Ness R.W."/>
            <person name="Keightley P.D."/>
        </authorList>
    </citation>
    <scope>NUCLEOTIDE SEQUENCE</scope>
    <source>
        <strain evidence="2">SAG 7.73</strain>
    </source>
</reference>